<feature type="transmembrane region" description="Helical" evidence="2">
    <location>
        <begin position="49"/>
        <end position="72"/>
    </location>
</feature>
<feature type="transmembrane region" description="Helical" evidence="2">
    <location>
        <begin position="79"/>
        <end position="101"/>
    </location>
</feature>
<comment type="caution">
    <text evidence="3">The sequence shown here is derived from an EMBL/GenBank/DDBJ whole genome shotgun (WGS) entry which is preliminary data.</text>
</comment>
<evidence type="ECO:0000313" key="4">
    <source>
        <dbReference type="Proteomes" id="UP000291591"/>
    </source>
</evidence>
<organism evidence="3 4">
    <name type="scientific">Pseudonocardia sediminis</name>
    <dbReference type="NCBI Taxonomy" id="1397368"/>
    <lineage>
        <taxon>Bacteria</taxon>
        <taxon>Bacillati</taxon>
        <taxon>Actinomycetota</taxon>
        <taxon>Actinomycetes</taxon>
        <taxon>Pseudonocardiales</taxon>
        <taxon>Pseudonocardiaceae</taxon>
        <taxon>Pseudonocardia</taxon>
    </lineage>
</organism>
<reference evidence="3 4" key="1">
    <citation type="submission" date="2019-02" db="EMBL/GenBank/DDBJ databases">
        <title>Sequencing the genomes of 1000 actinobacteria strains.</title>
        <authorList>
            <person name="Klenk H.-P."/>
        </authorList>
    </citation>
    <scope>NUCLEOTIDE SEQUENCE [LARGE SCALE GENOMIC DNA]</scope>
    <source>
        <strain evidence="3 4">DSM 45779</strain>
    </source>
</reference>
<evidence type="ECO:0000313" key="3">
    <source>
        <dbReference type="EMBL" id="RZT83677.1"/>
    </source>
</evidence>
<evidence type="ECO:0000256" key="1">
    <source>
        <dbReference type="SAM" id="MobiDB-lite"/>
    </source>
</evidence>
<name>A0A4Q7UPJ5_PSEST</name>
<keyword evidence="2" id="KW-0472">Membrane</keyword>
<feature type="compositionally biased region" description="Basic and acidic residues" evidence="1">
    <location>
        <begin position="143"/>
        <end position="160"/>
    </location>
</feature>
<keyword evidence="4" id="KW-1185">Reference proteome</keyword>
<keyword evidence="2" id="KW-0812">Transmembrane</keyword>
<feature type="transmembrane region" description="Helical" evidence="2">
    <location>
        <begin position="113"/>
        <end position="132"/>
    </location>
</feature>
<feature type="region of interest" description="Disordered" evidence="1">
    <location>
        <begin position="139"/>
        <end position="167"/>
    </location>
</feature>
<dbReference type="Proteomes" id="UP000291591">
    <property type="component" value="Unassembled WGS sequence"/>
</dbReference>
<feature type="compositionally biased region" description="Basic and acidic residues" evidence="1">
    <location>
        <begin position="200"/>
        <end position="209"/>
    </location>
</feature>
<keyword evidence="2" id="KW-1133">Transmembrane helix</keyword>
<evidence type="ECO:0000256" key="2">
    <source>
        <dbReference type="SAM" id="Phobius"/>
    </source>
</evidence>
<dbReference type="RefSeq" id="WP_165438206.1">
    <property type="nucleotide sequence ID" value="NZ_SHKL01000001.1"/>
</dbReference>
<dbReference type="AlphaFoldDB" id="A0A4Q7UPJ5"/>
<sequence>MTSQKSRRPQSLTGVHRVGSGLLGVGLLIFGVLGFSDQLNFFSTTGTPILGLATNVLLSGGSVVLGLVLMAAAIRGGRLGWIASVAIGALFVLSGVVHLLILNTSLNVLSFRVSNVVFSLVVGGILLALGIYGRFNTGTPVDSPDRDGGDGRPKQPEDNRQMLPEGADEITATVEMAEAERAVAAGTGTSAQRRGVASMDGHRDTESRRAAWRGVPGPEDAPE</sequence>
<feature type="transmembrane region" description="Helical" evidence="2">
    <location>
        <begin position="21"/>
        <end position="43"/>
    </location>
</feature>
<protein>
    <submittedName>
        <fullName evidence="3">Uncharacterized protein DUF4383</fullName>
    </submittedName>
</protein>
<accession>A0A4Q7UPJ5</accession>
<proteinExistence type="predicted"/>
<dbReference type="EMBL" id="SHKL01000001">
    <property type="protein sequence ID" value="RZT83677.1"/>
    <property type="molecule type" value="Genomic_DNA"/>
</dbReference>
<dbReference type="Pfam" id="PF14325">
    <property type="entry name" value="DUF4383"/>
    <property type="match status" value="1"/>
</dbReference>
<gene>
    <name evidence="3" type="ORF">EV383_0489</name>
</gene>
<feature type="region of interest" description="Disordered" evidence="1">
    <location>
        <begin position="181"/>
        <end position="223"/>
    </location>
</feature>